<dbReference type="GO" id="GO:0052621">
    <property type="term" value="F:diguanylate cyclase activity"/>
    <property type="evidence" value="ECO:0007669"/>
    <property type="project" value="TreeGrafter"/>
</dbReference>
<proteinExistence type="predicted"/>
<gene>
    <name evidence="4" type="ORF">BXY45_14218</name>
</gene>
<feature type="compositionally biased region" description="Low complexity" evidence="1">
    <location>
        <begin position="321"/>
        <end position="333"/>
    </location>
</feature>
<dbReference type="OrthoDB" id="23692at2"/>
<dbReference type="RefSeq" id="WP_146211314.1">
    <property type="nucleotide sequence ID" value="NZ_QGDQ01000042.1"/>
</dbReference>
<dbReference type="InterPro" id="IPR029787">
    <property type="entry name" value="Nucleotide_cyclase"/>
</dbReference>
<dbReference type="InterPro" id="IPR043128">
    <property type="entry name" value="Rev_trsase/Diguanyl_cyclase"/>
</dbReference>
<dbReference type="EMBL" id="QGDQ01000042">
    <property type="protein sequence ID" value="PWJ47056.1"/>
    <property type="molecule type" value="Genomic_DNA"/>
</dbReference>
<dbReference type="GO" id="GO:0005886">
    <property type="term" value="C:plasma membrane"/>
    <property type="evidence" value="ECO:0007669"/>
    <property type="project" value="TreeGrafter"/>
</dbReference>
<sequence length="350" mass="35706">MLLTAVPIADHAAALSVVGAAGAVCAFGGVACLRGWIPRGRSWAAMLLSAVGVIVVADLVTGDATATGLVFFLVPPLVAAAQLPSRAAWFTAGVSLVGLAVVVTMLLPLDRALVDGVNVAAFVVLVTWLVSRGQDRTDSLVAELQRQAAIDPLTGLVTRRVLDEALRSALEGTAAACGNALVIVDIDKFKSVNDTWGHPVGDAAITHVGRVLARACGPDAVVSRLGGDELAALLPGRSPAEAAAVAEHVVVDVRAAPLVLGDGREVPLTVSVGAAHSPVNAADLEGLYRAADEALYRAKRAGRDRAVLNDGDNSDDDGSADDGPVAPAAALPAQRAFRDAGSSLTGRRNR</sequence>
<dbReference type="CDD" id="cd01949">
    <property type="entry name" value="GGDEF"/>
    <property type="match status" value="1"/>
</dbReference>
<dbReference type="GO" id="GO:1902201">
    <property type="term" value="P:negative regulation of bacterial-type flagellum-dependent cell motility"/>
    <property type="evidence" value="ECO:0007669"/>
    <property type="project" value="TreeGrafter"/>
</dbReference>
<organism evidence="4 5">
    <name type="scientific">Quadrisphaera granulorum</name>
    <dbReference type="NCBI Taxonomy" id="317664"/>
    <lineage>
        <taxon>Bacteria</taxon>
        <taxon>Bacillati</taxon>
        <taxon>Actinomycetota</taxon>
        <taxon>Actinomycetes</taxon>
        <taxon>Kineosporiales</taxon>
        <taxon>Kineosporiaceae</taxon>
        <taxon>Quadrisphaera</taxon>
    </lineage>
</organism>
<feature type="region of interest" description="Disordered" evidence="1">
    <location>
        <begin position="306"/>
        <end position="350"/>
    </location>
</feature>
<feature type="domain" description="GGDEF" evidence="3">
    <location>
        <begin position="177"/>
        <end position="311"/>
    </location>
</feature>
<dbReference type="Proteomes" id="UP000245469">
    <property type="component" value="Unassembled WGS sequence"/>
</dbReference>
<dbReference type="GO" id="GO:0043709">
    <property type="term" value="P:cell adhesion involved in single-species biofilm formation"/>
    <property type="evidence" value="ECO:0007669"/>
    <property type="project" value="TreeGrafter"/>
</dbReference>
<keyword evidence="5" id="KW-1185">Reference proteome</keyword>
<keyword evidence="2" id="KW-0812">Transmembrane</keyword>
<dbReference type="InterPro" id="IPR000160">
    <property type="entry name" value="GGDEF_dom"/>
</dbReference>
<dbReference type="InterPro" id="IPR050469">
    <property type="entry name" value="Diguanylate_Cyclase"/>
</dbReference>
<dbReference type="SUPFAM" id="SSF55073">
    <property type="entry name" value="Nucleotide cyclase"/>
    <property type="match status" value="1"/>
</dbReference>
<dbReference type="Pfam" id="PF00990">
    <property type="entry name" value="GGDEF"/>
    <property type="match status" value="1"/>
</dbReference>
<evidence type="ECO:0000256" key="1">
    <source>
        <dbReference type="SAM" id="MobiDB-lite"/>
    </source>
</evidence>
<evidence type="ECO:0000313" key="5">
    <source>
        <dbReference type="Proteomes" id="UP000245469"/>
    </source>
</evidence>
<protein>
    <submittedName>
        <fullName evidence="4">Diguanylate cyclase (GGDEF)-like protein</fullName>
    </submittedName>
</protein>
<keyword evidence="2" id="KW-0472">Membrane</keyword>
<dbReference type="NCBIfam" id="TIGR00254">
    <property type="entry name" value="GGDEF"/>
    <property type="match status" value="1"/>
</dbReference>
<dbReference type="Gene3D" id="3.30.70.270">
    <property type="match status" value="1"/>
</dbReference>
<dbReference type="AlphaFoldDB" id="A0A315ZNI3"/>
<reference evidence="4 5" key="1">
    <citation type="submission" date="2018-03" db="EMBL/GenBank/DDBJ databases">
        <title>Genomic Encyclopedia of Archaeal and Bacterial Type Strains, Phase II (KMG-II): from individual species to whole genera.</title>
        <authorList>
            <person name="Goeker M."/>
        </authorList>
    </citation>
    <scope>NUCLEOTIDE SEQUENCE [LARGE SCALE GENOMIC DNA]</scope>
    <source>
        <strain evidence="4 5">DSM 44889</strain>
    </source>
</reference>
<accession>A0A315ZNI3</accession>
<feature type="transmembrane region" description="Helical" evidence="2">
    <location>
        <begin position="12"/>
        <end position="33"/>
    </location>
</feature>
<evidence type="ECO:0000256" key="2">
    <source>
        <dbReference type="SAM" id="Phobius"/>
    </source>
</evidence>
<dbReference type="PANTHER" id="PTHR45138:SF9">
    <property type="entry name" value="DIGUANYLATE CYCLASE DGCM-RELATED"/>
    <property type="match status" value="1"/>
</dbReference>
<dbReference type="PANTHER" id="PTHR45138">
    <property type="entry name" value="REGULATORY COMPONENTS OF SENSORY TRANSDUCTION SYSTEM"/>
    <property type="match status" value="1"/>
</dbReference>
<evidence type="ECO:0000259" key="3">
    <source>
        <dbReference type="PROSITE" id="PS50887"/>
    </source>
</evidence>
<feature type="transmembrane region" description="Helical" evidence="2">
    <location>
        <begin position="112"/>
        <end position="130"/>
    </location>
</feature>
<evidence type="ECO:0000313" key="4">
    <source>
        <dbReference type="EMBL" id="PWJ47056.1"/>
    </source>
</evidence>
<dbReference type="PROSITE" id="PS50887">
    <property type="entry name" value="GGDEF"/>
    <property type="match status" value="1"/>
</dbReference>
<comment type="caution">
    <text evidence="4">The sequence shown here is derived from an EMBL/GenBank/DDBJ whole genome shotgun (WGS) entry which is preliminary data.</text>
</comment>
<name>A0A315ZNI3_9ACTN</name>
<dbReference type="SMART" id="SM00267">
    <property type="entry name" value="GGDEF"/>
    <property type="match status" value="1"/>
</dbReference>
<feature type="transmembrane region" description="Helical" evidence="2">
    <location>
        <begin position="45"/>
        <end position="74"/>
    </location>
</feature>
<feature type="transmembrane region" description="Helical" evidence="2">
    <location>
        <begin position="86"/>
        <end position="107"/>
    </location>
</feature>
<keyword evidence="2" id="KW-1133">Transmembrane helix</keyword>